<feature type="coiled-coil region" evidence="1">
    <location>
        <begin position="27"/>
        <end position="69"/>
    </location>
</feature>
<dbReference type="EMBL" id="PSZM01000046">
    <property type="protein sequence ID" value="PQL90654.1"/>
    <property type="molecule type" value="Genomic_DNA"/>
</dbReference>
<name>A0A2S8A7V6_9FLAO</name>
<organism evidence="2 3">
    <name type="scientific">Apibacter adventoris</name>
    <dbReference type="NCBI Taxonomy" id="1679466"/>
    <lineage>
        <taxon>Bacteria</taxon>
        <taxon>Pseudomonadati</taxon>
        <taxon>Bacteroidota</taxon>
        <taxon>Flavobacteriia</taxon>
        <taxon>Flavobacteriales</taxon>
        <taxon>Weeksellaceae</taxon>
        <taxon>Apibacter</taxon>
    </lineage>
</organism>
<dbReference type="AlphaFoldDB" id="A0A2S8A7V6"/>
<evidence type="ECO:0008006" key="4">
    <source>
        <dbReference type="Google" id="ProtNLM"/>
    </source>
</evidence>
<comment type="caution">
    <text evidence="2">The sequence shown here is derived from an EMBL/GenBank/DDBJ whole genome shotgun (WGS) entry which is preliminary data.</text>
</comment>
<keyword evidence="3" id="KW-1185">Reference proteome</keyword>
<protein>
    <recommendedName>
        <fullName evidence="4">YtxH domain-containing protein</fullName>
    </recommendedName>
</protein>
<evidence type="ECO:0000313" key="3">
    <source>
        <dbReference type="Proteomes" id="UP000238042"/>
    </source>
</evidence>
<dbReference type="RefSeq" id="WP_105247793.1">
    <property type="nucleotide sequence ID" value="NZ_PSZM01000046.1"/>
</dbReference>
<gene>
    <name evidence="2" type="ORF">C4S77_12330</name>
</gene>
<keyword evidence="1" id="KW-0175">Coiled coil</keyword>
<reference evidence="2 3" key="1">
    <citation type="submission" date="2018-02" db="EMBL/GenBank/DDBJ databases">
        <title>Genome sequences of Apibacter spp., gut symbionts of Asian honey bees.</title>
        <authorList>
            <person name="Kwong W.K."/>
            <person name="Steele M.I."/>
            <person name="Moran N.A."/>
        </authorList>
    </citation>
    <scope>NUCLEOTIDE SEQUENCE [LARGE SCALE GENOMIC DNA]</scope>
    <source>
        <strain evidence="3">wkB301</strain>
    </source>
</reference>
<dbReference type="OrthoDB" id="997651at2"/>
<evidence type="ECO:0000256" key="1">
    <source>
        <dbReference type="SAM" id="Coils"/>
    </source>
</evidence>
<dbReference type="Proteomes" id="UP000238042">
    <property type="component" value="Unassembled WGS sequence"/>
</dbReference>
<proteinExistence type="predicted"/>
<sequence length="69" mass="7910">MKKLIIGAAIGAGMVYIVRKLQEEGFLDELSNNMDNIANKAKKNFNKAFNKTKYEAENLKENIQNEFQE</sequence>
<accession>A0A2S8A7V6</accession>
<evidence type="ECO:0000313" key="2">
    <source>
        <dbReference type="EMBL" id="PQL90654.1"/>
    </source>
</evidence>